<dbReference type="AlphaFoldDB" id="A0A015KEJ7"/>
<dbReference type="HOGENOM" id="CLU_040834_0_0_1"/>
<name>A0A015KEJ7_RHIIW</name>
<dbReference type="Proteomes" id="UP000022910">
    <property type="component" value="Unassembled WGS sequence"/>
</dbReference>
<feature type="domain" description="BTB" evidence="1">
    <location>
        <begin position="169"/>
        <end position="255"/>
    </location>
</feature>
<proteinExistence type="predicted"/>
<accession>A0A015KEJ7</accession>
<gene>
    <name evidence="2" type="ORF">RirG_129140</name>
</gene>
<dbReference type="EMBL" id="JEMT01020309">
    <property type="protein sequence ID" value="EXX65884.1"/>
    <property type="molecule type" value="Genomic_DNA"/>
</dbReference>
<dbReference type="SUPFAM" id="SSF54695">
    <property type="entry name" value="POZ domain"/>
    <property type="match status" value="1"/>
</dbReference>
<evidence type="ECO:0000313" key="2">
    <source>
        <dbReference type="EMBL" id="EXX65884.1"/>
    </source>
</evidence>
<dbReference type="PANTHER" id="PTHR24413">
    <property type="entry name" value="SPECKLE-TYPE POZ PROTEIN"/>
    <property type="match status" value="1"/>
</dbReference>
<dbReference type="CDD" id="cd18186">
    <property type="entry name" value="BTB_POZ_ZBTB_KLHL-like"/>
    <property type="match status" value="1"/>
</dbReference>
<dbReference type="PROSITE" id="PS50097">
    <property type="entry name" value="BTB"/>
    <property type="match status" value="1"/>
</dbReference>
<keyword evidence="3" id="KW-1185">Reference proteome</keyword>
<comment type="caution">
    <text evidence="2">The sequence shown here is derived from an EMBL/GenBank/DDBJ whole genome shotgun (WGS) entry which is preliminary data.</text>
</comment>
<evidence type="ECO:0000313" key="3">
    <source>
        <dbReference type="Proteomes" id="UP000022910"/>
    </source>
</evidence>
<organism evidence="2 3">
    <name type="scientific">Rhizophagus irregularis (strain DAOM 197198w)</name>
    <name type="common">Glomus intraradices</name>
    <dbReference type="NCBI Taxonomy" id="1432141"/>
    <lineage>
        <taxon>Eukaryota</taxon>
        <taxon>Fungi</taxon>
        <taxon>Fungi incertae sedis</taxon>
        <taxon>Mucoromycota</taxon>
        <taxon>Glomeromycotina</taxon>
        <taxon>Glomeromycetes</taxon>
        <taxon>Glomerales</taxon>
        <taxon>Glomeraceae</taxon>
        <taxon>Rhizophagus</taxon>
    </lineage>
</organism>
<dbReference type="InterPro" id="IPR000210">
    <property type="entry name" value="BTB/POZ_dom"/>
</dbReference>
<dbReference type="STRING" id="1432141.A0A015KEJ7"/>
<dbReference type="InterPro" id="IPR011333">
    <property type="entry name" value="SKP1/BTB/POZ_sf"/>
</dbReference>
<dbReference type="Pfam" id="PF00651">
    <property type="entry name" value="BTB"/>
    <property type="match status" value="1"/>
</dbReference>
<sequence>MENFVPECTFEYTISNVGNLSSEVYTPNFATTAELYWQLEFAQTTIKSIRTYSVYLWAIENPEEQYTETLWPCRNKLMVKLYLKDPKTQKLIKSQVYLKLGLSKKYPGIGTDEFYSVSASRFPDDIIIGVQFSKNEVSPVIQVEPFPEGNIPDDLVEAWSAQLDKTESADVRFDVQDKTIYASSTILSKRSEYFQKFFQGGWAESQVENSLSNQPILESESLPNISYHIKITDFDATTFYEMLRFLYTNQLRFNHLAKHKISPLQVFCIADKYLLTELRQKAKCEVLRDLNINNVAEGLFTIAYKWPELKDPFLKFFIENVSSVRQTSGFDAILTNPTDYPGFKELFKEILTAITTDI</sequence>
<protein>
    <recommendedName>
        <fullName evidence="1">BTB domain-containing protein</fullName>
    </recommendedName>
</protein>
<dbReference type="SMART" id="SM00225">
    <property type="entry name" value="BTB"/>
    <property type="match status" value="1"/>
</dbReference>
<dbReference type="OrthoDB" id="6359816at2759"/>
<reference evidence="2 3" key="1">
    <citation type="submission" date="2014-02" db="EMBL/GenBank/DDBJ databases">
        <title>Single nucleus genome sequencing reveals high similarity among nuclei of an endomycorrhizal fungus.</title>
        <authorList>
            <person name="Lin K."/>
            <person name="Geurts R."/>
            <person name="Zhang Z."/>
            <person name="Limpens E."/>
            <person name="Saunders D.G."/>
            <person name="Mu D."/>
            <person name="Pang E."/>
            <person name="Cao H."/>
            <person name="Cha H."/>
            <person name="Lin T."/>
            <person name="Zhou Q."/>
            <person name="Shang Y."/>
            <person name="Li Y."/>
            <person name="Ivanov S."/>
            <person name="Sharma T."/>
            <person name="Velzen R.V."/>
            <person name="Ruijter N.D."/>
            <person name="Aanen D.K."/>
            <person name="Win J."/>
            <person name="Kamoun S."/>
            <person name="Bisseling T."/>
            <person name="Huang S."/>
        </authorList>
    </citation>
    <scope>NUCLEOTIDE SEQUENCE [LARGE SCALE GENOMIC DNA]</scope>
    <source>
        <strain evidence="3">DAOM197198w</strain>
    </source>
</reference>
<dbReference type="Gene3D" id="3.30.710.10">
    <property type="entry name" value="Potassium Channel Kv1.1, Chain A"/>
    <property type="match status" value="1"/>
</dbReference>
<evidence type="ECO:0000259" key="1">
    <source>
        <dbReference type="PROSITE" id="PS50097"/>
    </source>
</evidence>